<dbReference type="Proteomes" id="UP000789359">
    <property type="component" value="Unassembled WGS sequence"/>
</dbReference>
<name>A0ABN7K663_9BACT</name>
<sequence length="143" mass="15946">MSFSIKLPHTGKMVLIDKIESVGENFITTKSTIKEDNAFLDNGVFYTYKTVEIMAQSLGAFKGVYAKDDFALGFLLGVREFEILIPFLNIGDELTINSQISMQDESGFGVWSSQIFVKKNLVAKATLSVLSPQKQMFLEMKNG</sequence>
<dbReference type="SUPFAM" id="SSF54637">
    <property type="entry name" value="Thioesterase/thiol ester dehydrase-isomerase"/>
    <property type="match status" value="1"/>
</dbReference>
<accession>A0ABN7K663</accession>
<dbReference type="Pfam" id="PF22817">
    <property type="entry name" value="ApeP-like"/>
    <property type="match status" value="1"/>
</dbReference>
<evidence type="ECO:0000313" key="1">
    <source>
        <dbReference type="EMBL" id="CAD7286177.1"/>
    </source>
</evidence>
<dbReference type="PIRSF" id="PIRSF020565">
    <property type="entry name" value="3Ho_Ac_ACP_DH_prd"/>
    <property type="match status" value="1"/>
</dbReference>
<reference evidence="1 2" key="1">
    <citation type="submission" date="2020-11" db="EMBL/GenBank/DDBJ databases">
        <authorList>
            <person name="Peeters C."/>
        </authorList>
    </citation>
    <scope>NUCLEOTIDE SEQUENCE [LARGE SCALE GENOMIC DNA]</scope>
    <source>
        <strain evidence="1 2">LMG 8286</strain>
    </source>
</reference>
<dbReference type="InterPro" id="IPR016776">
    <property type="entry name" value="ApeP-like_dehydratase"/>
</dbReference>
<protein>
    <submittedName>
        <fullName evidence="1">Uncharacterized protein</fullName>
    </submittedName>
</protein>
<dbReference type="RefSeq" id="WP_230055829.1">
    <property type="nucleotide sequence ID" value="NZ_CAJHOE010000001.1"/>
</dbReference>
<organism evidence="1 2">
    <name type="scientific">Campylobacter suis</name>
    <dbReference type="NCBI Taxonomy" id="2790657"/>
    <lineage>
        <taxon>Bacteria</taxon>
        <taxon>Pseudomonadati</taxon>
        <taxon>Campylobacterota</taxon>
        <taxon>Epsilonproteobacteria</taxon>
        <taxon>Campylobacterales</taxon>
        <taxon>Campylobacteraceae</taxon>
        <taxon>Campylobacter</taxon>
    </lineage>
</organism>
<dbReference type="InterPro" id="IPR029069">
    <property type="entry name" value="HotDog_dom_sf"/>
</dbReference>
<proteinExistence type="predicted"/>
<evidence type="ECO:0000313" key="2">
    <source>
        <dbReference type="Proteomes" id="UP000789359"/>
    </source>
</evidence>
<gene>
    <name evidence="1" type="ORF">LMG8286_00008</name>
</gene>
<dbReference type="Gene3D" id="3.10.129.10">
    <property type="entry name" value="Hotdog Thioesterase"/>
    <property type="match status" value="1"/>
</dbReference>
<comment type="caution">
    <text evidence="1">The sequence shown here is derived from an EMBL/GenBank/DDBJ whole genome shotgun (WGS) entry which is preliminary data.</text>
</comment>
<keyword evidence="2" id="KW-1185">Reference proteome</keyword>
<dbReference type="EMBL" id="CAJHOE010000001">
    <property type="protein sequence ID" value="CAD7286177.1"/>
    <property type="molecule type" value="Genomic_DNA"/>
</dbReference>